<evidence type="ECO:0000313" key="1">
    <source>
        <dbReference type="EMBL" id="CAF2122048.1"/>
    </source>
</evidence>
<evidence type="ECO:0000313" key="3">
    <source>
        <dbReference type="Proteomes" id="UP000663856"/>
    </source>
</evidence>
<dbReference type="InterPro" id="IPR052969">
    <property type="entry name" value="Thr-specific_kinase-like"/>
</dbReference>
<comment type="caution">
    <text evidence="1">The sequence shown here is derived from an EMBL/GenBank/DDBJ whole genome shotgun (WGS) entry which is preliminary data.</text>
</comment>
<proteinExistence type="predicted"/>
<organism evidence="1 3">
    <name type="scientific">Rotaria magnacalcarata</name>
    <dbReference type="NCBI Taxonomy" id="392030"/>
    <lineage>
        <taxon>Eukaryota</taxon>
        <taxon>Metazoa</taxon>
        <taxon>Spiralia</taxon>
        <taxon>Gnathifera</taxon>
        <taxon>Rotifera</taxon>
        <taxon>Eurotatoria</taxon>
        <taxon>Bdelloidea</taxon>
        <taxon>Philodinida</taxon>
        <taxon>Philodinidae</taxon>
        <taxon>Rotaria</taxon>
    </lineage>
</organism>
<accession>A0A816VAZ8</accession>
<reference evidence="1" key="1">
    <citation type="submission" date="2021-02" db="EMBL/GenBank/DDBJ databases">
        <authorList>
            <person name="Nowell W R."/>
        </authorList>
    </citation>
    <scope>NUCLEOTIDE SEQUENCE</scope>
</reference>
<dbReference type="EMBL" id="CAJOBG010004117">
    <property type="protein sequence ID" value="CAF4095910.1"/>
    <property type="molecule type" value="Genomic_DNA"/>
</dbReference>
<keyword evidence="4" id="KW-1185">Reference proteome</keyword>
<evidence type="ECO:0000313" key="2">
    <source>
        <dbReference type="EMBL" id="CAF4095910.1"/>
    </source>
</evidence>
<dbReference type="Proteomes" id="UP000663866">
    <property type="component" value="Unassembled WGS sequence"/>
</dbReference>
<dbReference type="Proteomes" id="UP000663856">
    <property type="component" value="Unassembled WGS sequence"/>
</dbReference>
<name>A0A816VAZ8_9BILA</name>
<gene>
    <name evidence="2" type="ORF">OVN521_LOCUS20625</name>
    <name evidence="1" type="ORF">WKI299_LOCUS24595</name>
</gene>
<dbReference type="EMBL" id="CAJNRF010010573">
    <property type="protein sequence ID" value="CAF2122048.1"/>
    <property type="molecule type" value="Genomic_DNA"/>
</dbReference>
<protein>
    <submittedName>
        <fullName evidence="1">Uncharacterized protein</fullName>
    </submittedName>
</protein>
<dbReference type="PANTHER" id="PTHR47763">
    <property type="entry name" value="ALPHA-PROTEIN KINASE VWKA"/>
    <property type="match status" value="1"/>
</dbReference>
<dbReference type="AlphaFoldDB" id="A0A816VAZ8"/>
<sequence>MKIYFDAITIDAQRTIELTFSSNVHNRPLTVEVCFSMDCTGPMGHWIGAGKQHIKAIADGIQSEMKEKYDKDSILRVAFVAYCDCNGPCRFNCIDFHQAPNLEPVQAKIVTQQLLSDTDLCEDVQGGLDKAL</sequence>
<evidence type="ECO:0000313" key="4">
    <source>
        <dbReference type="Proteomes" id="UP000663866"/>
    </source>
</evidence>